<evidence type="ECO:0000313" key="5">
    <source>
        <dbReference type="Proteomes" id="UP000309215"/>
    </source>
</evidence>
<dbReference type="PROSITE" id="PS51755">
    <property type="entry name" value="OMPR_PHOB"/>
    <property type="match status" value="1"/>
</dbReference>
<dbReference type="EMBL" id="SSMQ01000056">
    <property type="protein sequence ID" value="TKC99446.1"/>
    <property type="molecule type" value="Genomic_DNA"/>
</dbReference>
<dbReference type="Gene3D" id="1.10.10.10">
    <property type="entry name" value="Winged helix-like DNA-binding domain superfamily/Winged helix DNA-binding domain"/>
    <property type="match status" value="1"/>
</dbReference>
<dbReference type="InterPro" id="IPR036388">
    <property type="entry name" value="WH-like_DNA-bd_sf"/>
</dbReference>
<gene>
    <name evidence="4" type="ORF">E8A74_37595</name>
</gene>
<evidence type="ECO:0000256" key="1">
    <source>
        <dbReference type="ARBA" id="ARBA00023125"/>
    </source>
</evidence>
<protein>
    <recommendedName>
        <fullName evidence="3">OmpR/PhoB-type domain-containing protein</fullName>
    </recommendedName>
</protein>
<dbReference type="Gene3D" id="3.40.50.300">
    <property type="entry name" value="P-loop containing nucleotide triphosphate hydrolases"/>
    <property type="match status" value="1"/>
</dbReference>
<keyword evidence="1 2" id="KW-0238">DNA-binding</keyword>
<dbReference type="AlphaFoldDB" id="A0A4U1IXZ1"/>
<evidence type="ECO:0000256" key="2">
    <source>
        <dbReference type="PROSITE-ProRule" id="PRU01091"/>
    </source>
</evidence>
<dbReference type="InterPro" id="IPR001867">
    <property type="entry name" value="OmpR/PhoB-type_DNA-bd"/>
</dbReference>
<evidence type="ECO:0000259" key="3">
    <source>
        <dbReference type="PROSITE" id="PS51755"/>
    </source>
</evidence>
<dbReference type="RefSeq" id="WP_136933929.1">
    <property type="nucleotide sequence ID" value="NZ_SSMQ01000056.1"/>
</dbReference>
<dbReference type="SUPFAM" id="SSF52540">
    <property type="entry name" value="P-loop containing nucleoside triphosphate hydrolases"/>
    <property type="match status" value="1"/>
</dbReference>
<name>A0A4U1IXZ1_9BACT</name>
<dbReference type="SMART" id="SM00862">
    <property type="entry name" value="Trans_reg_C"/>
    <property type="match status" value="1"/>
</dbReference>
<dbReference type="GO" id="GO:0003677">
    <property type="term" value="F:DNA binding"/>
    <property type="evidence" value="ECO:0007669"/>
    <property type="project" value="UniProtKB-UniRule"/>
</dbReference>
<organism evidence="4 5">
    <name type="scientific">Polyangium fumosum</name>
    <dbReference type="NCBI Taxonomy" id="889272"/>
    <lineage>
        <taxon>Bacteria</taxon>
        <taxon>Pseudomonadati</taxon>
        <taxon>Myxococcota</taxon>
        <taxon>Polyangia</taxon>
        <taxon>Polyangiales</taxon>
        <taxon>Polyangiaceae</taxon>
        <taxon>Polyangium</taxon>
    </lineage>
</organism>
<dbReference type="Proteomes" id="UP000309215">
    <property type="component" value="Unassembled WGS sequence"/>
</dbReference>
<dbReference type="GO" id="GO:0006355">
    <property type="term" value="P:regulation of DNA-templated transcription"/>
    <property type="evidence" value="ECO:0007669"/>
    <property type="project" value="InterPro"/>
</dbReference>
<proteinExistence type="predicted"/>
<comment type="caution">
    <text evidence="4">The sequence shown here is derived from an EMBL/GenBank/DDBJ whole genome shotgun (WGS) entry which is preliminary data.</text>
</comment>
<sequence>MYHLPNPPEVFEGRTDERAWLCERLTQSPLSILWGPVGLGKTGLALRVAADLRFSRAAYHSALDTPEDTTFLIGLGRCLAGLAGETVEWLAQGRSRADLILLNIELAERARAVVLVDDLHAVDHDLTERLLLSISRHARASRFVVMTRTRPRHEELADKALRIEPLPEDDLVRLVRRCAPLRSAPEAAALAREAMGSPFRARRLVLSQGADPGGSLLVDLGDEAKRAVQALRVLRFAVALPAHVARELDERGLIRLTAGGVRLDDRLRSLVDTEPLDAEARRIALSLVLHTEGPAAAFEAVRLAIEEGDAALGASLLDERLFTLCAAGYAEGLFELLGRLESPALLGHRLGCADWIHGGASLAWATALPEPADPHVRLLWCRLLVHGAAVAQARDTARALAEHGPLDVQTDAALLLADILRHTAEVDASVALLERIEVHNPSQRIDRDLRLATALMLRGDFARATDMLASMPDQLQGLRVEERRRLRATLASALLASSRFRELERVLGPGEPPADCRPTELFAHLALAVERGRFGLGQRLLDRVEPFIDESVYLRFVHRYNTLRLRLFAGPGQGLEELARELAFDAPLFKLPELVVWALCAKAAVDVTHAPPAALADLPAGMAVPEGTARVLHEAWQGIVAARRGAATASFTAPPDLPTDVGLVARRAEAEAAIAREELDQADGILEGALDIAQREGFAIEEANLLALLLDVRLLRAARGTSARTLVELIARMLAQAAERLGSARLAAEARLATWLVSDRRDPAVLLEMAEDPASPVVRRRARGLLGREVTLDALDRRIVERSTHAVTRSEDLVVVVLDLEQRTLRLPSGKQVDLSSADLHVRILEVLVRGGGRATKQDLVLGAWGLASYHPHRDDKRLQVAVHRMRQVLEENPKEPALLLRDGDGYRLGAPVRLGRLGARAM</sequence>
<dbReference type="GO" id="GO:0000160">
    <property type="term" value="P:phosphorelay signal transduction system"/>
    <property type="evidence" value="ECO:0007669"/>
    <property type="project" value="InterPro"/>
</dbReference>
<dbReference type="OrthoDB" id="5476934at2"/>
<evidence type="ECO:0000313" key="4">
    <source>
        <dbReference type="EMBL" id="TKC99446.1"/>
    </source>
</evidence>
<keyword evidence="5" id="KW-1185">Reference proteome</keyword>
<accession>A0A4U1IXZ1</accession>
<feature type="DNA-binding region" description="OmpR/PhoB-type" evidence="2">
    <location>
        <begin position="805"/>
        <end position="911"/>
    </location>
</feature>
<feature type="domain" description="OmpR/PhoB-type" evidence="3">
    <location>
        <begin position="805"/>
        <end position="911"/>
    </location>
</feature>
<dbReference type="InterPro" id="IPR027417">
    <property type="entry name" value="P-loop_NTPase"/>
</dbReference>
<reference evidence="4 5" key="1">
    <citation type="submission" date="2019-04" db="EMBL/GenBank/DDBJ databases">
        <authorList>
            <person name="Li Y."/>
            <person name="Wang J."/>
        </authorList>
    </citation>
    <scope>NUCLEOTIDE SEQUENCE [LARGE SCALE GENOMIC DNA]</scope>
    <source>
        <strain evidence="4 5">DSM 14668</strain>
    </source>
</reference>